<name>A0A6N1VB90_9HYPH</name>
<evidence type="ECO:0000313" key="2">
    <source>
        <dbReference type="Proteomes" id="UP000509367"/>
    </source>
</evidence>
<dbReference type="Proteomes" id="UP000509367">
    <property type="component" value="Chromosome"/>
</dbReference>
<dbReference type="AlphaFoldDB" id="A0A6N1VB90"/>
<proteinExistence type="predicted"/>
<reference evidence="1 2" key="1">
    <citation type="submission" date="2020-06" db="EMBL/GenBank/DDBJ databases">
        <title>Oricola thermophila sp. nov. isolated from a tidal sediments.</title>
        <authorList>
            <person name="Kwon K.K."/>
            <person name="Yang S.-H."/>
            <person name="Park M.-J."/>
        </authorList>
    </citation>
    <scope>NUCLEOTIDE SEQUENCE [LARGE SCALE GENOMIC DNA]</scope>
    <source>
        <strain evidence="1 2">MEBiC13590</strain>
    </source>
</reference>
<evidence type="ECO:0000313" key="1">
    <source>
        <dbReference type="EMBL" id="QKV17813.1"/>
    </source>
</evidence>
<dbReference type="KEGG" id="orm:HTY61_04750"/>
<sequence length="213" mass="24160">MIDYSKYPGLTVEILPSGNERIRVRVEGDISRKITIPSGLSDEDFNAAYNEARKGVATNYTPMRLNAMRRRPGFMSNIYVMLSRAKDRARRKGIKFDLTPEDVIEILEKQDGKCAVSGMFFDTSKYPRKGGAGPFRMSLDRINNAGGYTRDNVRVTTVIVNMARLNWSDDDFHRMCAAVARNSRARTTLGAQYCEMGHHHKQDIENKEEKTVA</sequence>
<accession>A0A6N1VB90</accession>
<dbReference type="EMBL" id="CP054836">
    <property type="protein sequence ID" value="QKV17813.1"/>
    <property type="molecule type" value="Genomic_DNA"/>
</dbReference>
<keyword evidence="2" id="KW-1185">Reference proteome</keyword>
<organism evidence="1 2">
    <name type="scientific">Oricola thermophila</name>
    <dbReference type="NCBI Taxonomy" id="2742145"/>
    <lineage>
        <taxon>Bacteria</taxon>
        <taxon>Pseudomonadati</taxon>
        <taxon>Pseudomonadota</taxon>
        <taxon>Alphaproteobacteria</taxon>
        <taxon>Hyphomicrobiales</taxon>
        <taxon>Ahrensiaceae</taxon>
        <taxon>Oricola</taxon>
    </lineage>
</organism>
<protein>
    <submittedName>
        <fullName evidence="1">Uncharacterized protein</fullName>
    </submittedName>
</protein>
<gene>
    <name evidence="1" type="ORF">HTY61_04750</name>
</gene>
<dbReference type="Gene3D" id="3.30.40.220">
    <property type="match status" value="1"/>
</dbReference>
<dbReference type="RefSeq" id="WP_175275710.1">
    <property type="nucleotide sequence ID" value="NZ_CP054836.1"/>
</dbReference>